<protein>
    <submittedName>
        <fullName evidence="1">Uncharacterized protein</fullName>
    </submittedName>
</protein>
<dbReference type="AlphaFoldDB" id="A0A0A9A7U4"/>
<dbReference type="EMBL" id="GBRH01250764">
    <property type="protein sequence ID" value="JAD47131.1"/>
    <property type="molecule type" value="Transcribed_RNA"/>
</dbReference>
<sequence length="19" mass="2096">MRFAGPSTRIFSRSGPILC</sequence>
<evidence type="ECO:0000313" key="1">
    <source>
        <dbReference type="EMBL" id="JAD47131.1"/>
    </source>
</evidence>
<reference evidence="1" key="2">
    <citation type="journal article" date="2015" name="Data Brief">
        <title>Shoot transcriptome of the giant reed, Arundo donax.</title>
        <authorList>
            <person name="Barrero R.A."/>
            <person name="Guerrero F.D."/>
            <person name="Moolhuijzen P."/>
            <person name="Goolsby J.A."/>
            <person name="Tidwell J."/>
            <person name="Bellgard S.E."/>
            <person name="Bellgard M.I."/>
        </authorList>
    </citation>
    <scope>NUCLEOTIDE SEQUENCE</scope>
    <source>
        <tissue evidence="1">Shoot tissue taken approximately 20 cm above the soil surface</tissue>
    </source>
</reference>
<organism evidence="1">
    <name type="scientific">Arundo donax</name>
    <name type="common">Giant reed</name>
    <name type="synonym">Donax arundinaceus</name>
    <dbReference type="NCBI Taxonomy" id="35708"/>
    <lineage>
        <taxon>Eukaryota</taxon>
        <taxon>Viridiplantae</taxon>
        <taxon>Streptophyta</taxon>
        <taxon>Embryophyta</taxon>
        <taxon>Tracheophyta</taxon>
        <taxon>Spermatophyta</taxon>
        <taxon>Magnoliopsida</taxon>
        <taxon>Liliopsida</taxon>
        <taxon>Poales</taxon>
        <taxon>Poaceae</taxon>
        <taxon>PACMAD clade</taxon>
        <taxon>Arundinoideae</taxon>
        <taxon>Arundineae</taxon>
        <taxon>Arundo</taxon>
    </lineage>
</organism>
<accession>A0A0A9A7U4</accession>
<proteinExistence type="predicted"/>
<reference evidence="1" key="1">
    <citation type="submission" date="2014-09" db="EMBL/GenBank/DDBJ databases">
        <authorList>
            <person name="Magalhaes I.L.F."/>
            <person name="Oliveira U."/>
            <person name="Santos F.R."/>
            <person name="Vidigal T.H.D.A."/>
            <person name="Brescovit A.D."/>
            <person name="Santos A.J."/>
        </authorList>
    </citation>
    <scope>NUCLEOTIDE SEQUENCE</scope>
    <source>
        <tissue evidence="1">Shoot tissue taken approximately 20 cm above the soil surface</tissue>
    </source>
</reference>
<name>A0A0A9A7U4_ARUDO</name>